<evidence type="ECO:0000313" key="3">
    <source>
        <dbReference type="Proteomes" id="UP000224854"/>
    </source>
</evidence>
<dbReference type="Proteomes" id="UP000224854">
    <property type="component" value="Unassembled WGS sequence"/>
</dbReference>
<dbReference type="EMBL" id="NJEU01000096">
    <property type="protein sequence ID" value="PHH81796.1"/>
    <property type="molecule type" value="Genomic_DNA"/>
</dbReference>
<dbReference type="AlphaFoldDB" id="A0A2C5ZP79"/>
<reference evidence="2 3" key="1">
    <citation type="submission" date="2017-06" db="EMBL/GenBank/DDBJ databases">
        <title>Ant-infecting Ophiocordyceps genomes reveal a high diversity of potential behavioral manipulation genes and a possible major role for enterotoxins.</title>
        <authorList>
            <person name="De Bekker C."/>
            <person name="Evans H.C."/>
            <person name="Brachmann A."/>
            <person name="Hughes D.P."/>
        </authorList>
    </citation>
    <scope>NUCLEOTIDE SEQUENCE [LARGE SCALE GENOMIC DNA]</scope>
    <source>
        <strain evidence="2 3">1348a</strain>
    </source>
</reference>
<gene>
    <name evidence="2" type="ORF">CDD82_7838</name>
</gene>
<accession>A0A2C5ZP79</accession>
<proteinExistence type="predicted"/>
<keyword evidence="3" id="KW-1185">Reference proteome</keyword>
<comment type="caution">
    <text evidence="2">The sequence shown here is derived from an EMBL/GenBank/DDBJ whole genome shotgun (WGS) entry which is preliminary data.</text>
</comment>
<feature type="compositionally biased region" description="Low complexity" evidence="1">
    <location>
        <begin position="37"/>
        <end position="46"/>
    </location>
</feature>
<evidence type="ECO:0000313" key="2">
    <source>
        <dbReference type="EMBL" id="PHH81796.1"/>
    </source>
</evidence>
<evidence type="ECO:0000256" key="1">
    <source>
        <dbReference type="SAM" id="MobiDB-lite"/>
    </source>
</evidence>
<protein>
    <submittedName>
        <fullName evidence="2">Uncharacterized protein</fullName>
    </submittedName>
</protein>
<organism evidence="2 3">
    <name type="scientific">Ophiocordyceps australis</name>
    <dbReference type="NCBI Taxonomy" id="1399860"/>
    <lineage>
        <taxon>Eukaryota</taxon>
        <taxon>Fungi</taxon>
        <taxon>Dikarya</taxon>
        <taxon>Ascomycota</taxon>
        <taxon>Pezizomycotina</taxon>
        <taxon>Sordariomycetes</taxon>
        <taxon>Hypocreomycetidae</taxon>
        <taxon>Hypocreales</taxon>
        <taxon>Ophiocordycipitaceae</taxon>
        <taxon>Ophiocordyceps</taxon>
    </lineage>
</organism>
<dbReference type="OrthoDB" id="66095at2759"/>
<name>A0A2C5ZP79_9HYPO</name>
<sequence>MSMDTLFDSIPTRLLTRLRRLHLAVPPADASDDDEANASSSSASHSNVYEPTPFDVVVTRVMLGRSMKLPPDLVDCIFDYAEYWAHSTSVVEDNSGGDPNQFLLRSYPLGLTSITGKDSANIAEELAYDCNEAKPLPLAREHEPQFFARLVDYPTPRLLHPCRKIVFTIRSHDQGWGGDADTQGTYRSSWTWFEAGLERFDASQMCDSKCTYDVRSERPESTAPLLPVCALRPVVPKIEPAGPEPDNYRYSHELLPQEELVIQRNKVATRKTQEHVVQWSWEDKTDQASAAARQLDEAGRGRATCDGAFVRELRLGDVVTVWGKARFPGWVNYADLVRIDIYWLV</sequence>
<feature type="region of interest" description="Disordered" evidence="1">
    <location>
        <begin position="26"/>
        <end position="47"/>
    </location>
</feature>